<feature type="transmembrane region" description="Helical" evidence="1">
    <location>
        <begin position="317"/>
        <end position="336"/>
    </location>
</feature>
<accession>A0A087UQB8</accession>
<gene>
    <name evidence="2" type="ORF">X975_24510</name>
</gene>
<feature type="transmembrane region" description="Helical" evidence="1">
    <location>
        <begin position="385"/>
        <end position="404"/>
    </location>
</feature>
<dbReference type="OMA" id="STECHTC"/>
<organism evidence="2 3">
    <name type="scientific">Stegodyphus mimosarum</name>
    <name type="common">African social velvet spider</name>
    <dbReference type="NCBI Taxonomy" id="407821"/>
    <lineage>
        <taxon>Eukaryota</taxon>
        <taxon>Metazoa</taxon>
        <taxon>Ecdysozoa</taxon>
        <taxon>Arthropoda</taxon>
        <taxon>Chelicerata</taxon>
        <taxon>Arachnida</taxon>
        <taxon>Araneae</taxon>
        <taxon>Araneomorphae</taxon>
        <taxon>Entelegynae</taxon>
        <taxon>Eresoidea</taxon>
        <taxon>Eresidae</taxon>
        <taxon>Stegodyphus</taxon>
    </lineage>
</organism>
<feature type="transmembrane region" description="Helical" evidence="1">
    <location>
        <begin position="531"/>
        <end position="554"/>
    </location>
</feature>
<keyword evidence="3" id="KW-1185">Reference proteome</keyword>
<feature type="transmembrane region" description="Helical" evidence="1">
    <location>
        <begin position="270"/>
        <end position="296"/>
    </location>
</feature>
<proteinExistence type="predicted"/>
<keyword evidence="2" id="KW-0808">Transferase</keyword>
<evidence type="ECO:0000313" key="3">
    <source>
        <dbReference type="Proteomes" id="UP000054359"/>
    </source>
</evidence>
<name>A0A087UQB8_STEMI</name>
<feature type="transmembrane region" description="Helical" evidence="1">
    <location>
        <begin position="239"/>
        <end position="258"/>
    </location>
</feature>
<keyword evidence="1" id="KW-0472">Membrane</keyword>
<dbReference type="EMBL" id="KK121017">
    <property type="protein sequence ID" value="KFM79557.1"/>
    <property type="molecule type" value="Genomic_DNA"/>
</dbReference>
<evidence type="ECO:0000313" key="2">
    <source>
        <dbReference type="EMBL" id="KFM79557.1"/>
    </source>
</evidence>
<feature type="transmembrane region" description="Helical" evidence="1">
    <location>
        <begin position="566"/>
        <end position="588"/>
    </location>
</feature>
<keyword evidence="1" id="KW-0812">Transmembrane</keyword>
<dbReference type="OrthoDB" id="2149840at2759"/>
<feature type="transmembrane region" description="Helical" evidence="1">
    <location>
        <begin position="600"/>
        <end position="617"/>
    </location>
</feature>
<feature type="transmembrane region" description="Helical" evidence="1">
    <location>
        <begin position="348"/>
        <end position="364"/>
    </location>
</feature>
<keyword evidence="1" id="KW-1133">Transmembrane helix</keyword>
<evidence type="ECO:0000256" key="1">
    <source>
        <dbReference type="SAM" id="Phobius"/>
    </source>
</evidence>
<dbReference type="PANTHER" id="PTHR31061">
    <property type="entry name" value="LD22376P"/>
    <property type="match status" value="1"/>
</dbReference>
<protein>
    <submittedName>
        <fullName evidence="2">Heparan-alpha-glucosaminide N-acetyltransferase</fullName>
    </submittedName>
</protein>
<feature type="transmembrane region" description="Helical" evidence="1">
    <location>
        <begin position="500"/>
        <end position="519"/>
    </location>
</feature>
<dbReference type="AlphaFoldDB" id="A0A087UQB8"/>
<feature type="non-terminal residue" evidence="2">
    <location>
        <position position="626"/>
    </location>
</feature>
<dbReference type="GO" id="GO:0016740">
    <property type="term" value="F:transferase activity"/>
    <property type="evidence" value="ECO:0007669"/>
    <property type="project" value="UniProtKB-KW"/>
</dbReference>
<feature type="transmembrane region" description="Helical" evidence="1">
    <location>
        <begin position="174"/>
        <end position="199"/>
    </location>
</feature>
<reference evidence="2 3" key="1">
    <citation type="submission" date="2013-11" db="EMBL/GenBank/DDBJ databases">
        <title>Genome sequencing of Stegodyphus mimosarum.</title>
        <authorList>
            <person name="Bechsgaard J."/>
        </authorList>
    </citation>
    <scope>NUCLEOTIDE SEQUENCE [LARGE SCALE GENOMIC DNA]</scope>
</reference>
<dbReference type="STRING" id="407821.A0A087UQB8"/>
<feature type="transmembrane region" description="Helical" evidence="1">
    <location>
        <begin position="467"/>
        <end position="488"/>
    </location>
</feature>
<dbReference type="PANTHER" id="PTHR31061:SF24">
    <property type="entry name" value="LD22376P"/>
    <property type="match status" value="1"/>
</dbReference>
<dbReference type="Proteomes" id="UP000054359">
    <property type="component" value="Unassembled WGS sequence"/>
</dbReference>
<sequence>MRNYDEFISMRLFKTTFLVMKMYFFILFLTGTTVSVCCADTLLPVNVYYFEPDLPKPFAGSSVSKKSNMSCGNLGIDESCIVVQSNVSYGIRFLYQSMECDNCSLLQLNPLGPFKSQKKKLPFASLGTVWQVVDEENKTICSKSHNYLGENSSYHIIVNDKNCSLVCEKEPEAVYIPILIAVGIYFLLALIWILGKFIYRTEVINRLLHRDSMDDLTAAYSSTSSINDSKKQKPMQRRLRSLDTVRGISIVLMIFVNYGGGRYQFFEHSIWNGLAIADLVFPWFIWMMGMSMAMSLRSLLRKSVPRKKIFLKIVKRSIILFALGLMLNTYCTTVNLKELRIPGVLQRFSISYFVVATVHLFYASPEDIDQMSSLSPYRDLLPYGGEWLIMLTFLAIHILLMFFIHGPNCPPGYFGPGGMHDGGMYSQCTGGAAGYVDRVLLGNSHIYQNPTFKNIYHSTQPYDPEGILGFFTSIFLVFLGLQAGKILLTYKEWKARVIRWMFWAGITGIMAAVLCLGSKNGGWIPVNKNLWSVSYILATGSMAFTLLSICYFVIDIKNWWSGAPFYHAGMNSIMLYIGHSITHQMFPWRWQVEPTHMNELFMNLWGTTLWVIIAIWMHHKSIFLTV</sequence>